<dbReference type="OrthoDB" id="767605at2"/>
<keyword evidence="2" id="KW-0902">Two-component regulatory system</keyword>
<dbReference type="Pfam" id="PF00072">
    <property type="entry name" value="Response_reg"/>
    <property type="match status" value="1"/>
</dbReference>
<dbReference type="EMBL" id="QLLR01000001">
    <property type="protein sequence ID" value="RAJ36992.1"/>
    <property type="molecule type" value="Genomic_DNA"/>
</dbReference>
<dbReference type="Proteomes" id="UP000249754">
    <property type="component" value="Unassembled WGS sequence"/>
</dbReference>
<gene>
    <name evidence="5" type="ORF">LY11_00067</name>
</gene>
<protein>
    <recommendedName>
        <fullName evidence="4">Response regulatory domain-containing protein</fullName>
    </recommendedName>
</protein>
<dbReference type="InterPro" id="IPR050595">
    <property type="entry name" value="Bact_response_regulator"/>
</dbReference>
<dbReference type="Gene3D" id="3.40.50.2300">
    <property type="match status" value="1"/>
</dbReference>
<comment type="caution">
    <text evidence="5">The sequence shown here is derived from an EMBL/GenBank/DDBJ whole genome shotgun (WGS) entry which is preliminary data.</text>
</comment>
<dbReference type="CDD" id="cd00156">
    <property type="entry name" value="REC"/>
    <property type="match status" value="1"/>
</dbReference>
<dbReference type="GO" id="GO:0000160">
    <property type="term" value="P:phosphorelay signal transduction system"/>
    <property type="evidence" value="ECO:0007669"/>
    <property type="project" value="UniProtKB-KW"/>
</dbReference>
<feature type="domain" description="Response regulatory" evidence="4">
    <location>
        <begin position="18"/>
        <end position="129"/>
    </location>
</feature>
<evidence type="ECO:0000313" key="5">
    <source>
        <dbReference type="EMBL" id="RAJ36992.1"/>
    </source>
</evidence>
<evidence type="ECO:0000256" key="1">
    <source>
        <dbReference type="ARBA" id="ARBA00022553"/>
    </source>
</evidence>
<sequence>MLSSSFFDSDKKRVAMKRVIVQDTDLDLLTILTFLLEEASFEVLPVSHCKDVASKINSFDPQLIVLDFRLSGEECTCLCAAIKKDFPCIPIVALSCNHNIQKQYAICGFDDYVAKPFDIEHLLSVMRKY</sequence>
<dbReference type="InterPro" id="IPR011006">
    <property type="entry name" value="CheY-like_superfamily"/>
</dbReference>
<dbReference type="PANTHER" id="PTHR44591">
    <property type="entry name" value="STRESS RESPONSE REGULATOR PROTEIN 1"/>
    <property type="match status" value="1"/>
</dbReference>
<reference evidence="5 6" key="1">
    <citation type="submission" date="2018-06" db="EMBL/GenBank/DDBJ databases">
        <title>Genomic Encyclopedia of Archaeal and Bacterial Type Strains, Phase II (KMG-II): from individual species to whole genera.</title>
        <authorList>
            <person name="Goeker M."/>
        </authorList>
    </citation>
    <scope>NUCLEOTIDE SEQUENCE [LARGE SCALE GENOMIC DNA]</scope>
    <source>
        <strain evidence="5 6">DSM 14825</strain>
    </source>
</reference>
<accession>A0A327T7V4</accession>
<dbReference type="PROSITE" id="PS50110">
    <property type="entry name" value="RESPONSE_REGULATORY"/>
    <property type="match status" value="1"/>
</dbReference>
<evidence type="ECO:0000313" key="6">
    <source>
        <dbReference type="Proteomes" id="UP000249754"/>
    </source>
</evidence>
<organism evidence="5 6">
    <name type="scientific">Pedobacter cryoconitis</name>
    <dbReference type="NCBI Taxonomy" id="188932"/>
    <lineage>
        <taxon>Bacteria</taxon>
        <taxon>Pseudomonadati</taxon>
        <taxon>Bacteroidota</taxon>
        <taxon>Sphingobacteriia</taxon>
        <taxon>Sphingobacteriales</taxon>
        <taxon>Sphingobacteriaceae</taxon>
        <taxon>Pedobacter</taxon>
    </lineage>
</organism>
<dbReference type="SUPFAM" id="SSF52172">
    <property type="entry name" value="CheY-like"/>
    <property type="match status" value="1"/>
</dbReference>
<dbReference type="PANTHER" id="PTHR44591:SF14">
    <property type="entry name" value="PROTEIN PILG"/>
    <property type="match status" value="1"/>
</dbReference>
<evidence type="ECO:0000256" key="3">
    <source>
        <dbReference type="PROSITE-ProRule" id="PRU00169"/>
    </source>
</evidence>
<proteinExistence type="predicted"/>
<evidence type="ECO:0000256" key="2">
    <source>
        <dbReference type="ARBA" id="ARBA00023012"/>
    </source>
</evidence>
<dbReference type="STRING" id="188932.AY601_2440"/>
<feature type="modified residue" description="4-aspartylphosphate" evidence="3">
    <location>
        <position position="67"/>
    </location>
</feature>
<keyword evidence="1 3" id="KW-0597">Phosphoprotein</keyword>
<dbReference type="InterPro" id="IPR001789">
    <property type="entry name" value="Sig_transdc_resp-reg_receiver"/>
</dbReference>
<dbReference type="SMART" id="SM00448">
    <property type="entry name" value="REC"/>
    <property type="match status" value="1"/>
</dbReference>
<name>A0A327T7V4_9SPHI</name>
<dbReference type="AlphaFoldDB" id="A0A327T7V4"/>
<evidence type="ECO:0000259" key="4">
    <source>
        <dbReference type="PROSITE" id="PS50110"/>
    </source>
</evidence>